<dbReference type="PANTHER" id="PTHR28554:SF1">
    <property type="entry name" value="LARGE RIBOSOMAL SUBUNIT PROTEIN ML45"/>
    <property type="match status" value="1"/>
</dbReference>
<dbReference type="SUPFAM" id="SSF54427">
    <property type="entry name" value="NTF2-like"/>
    <property type="match status" value="1"/>
</dbReference>
<dbReference type="PANTHER" id="PTHR28554">
    <property type="entry name" value="39S RIBOSOMAL PROTEIN L45, MITOCHONDRIAL"/>
    <property type="match status" value="1"/>
</dbReference>
<gene>
    <name evidence="10" type="ORF">IFM89_032392</name>
</gene>
<accession>A0A835HW31</accession>
<dbReference type="GO" id="GO:0005739">
    <property type="term" value="C:mitochondrion"/>
    <property type="evidence" value="ECO:0007669"/>
    <property type="project" value="UniProtKB-SubCell"/>
</dbReference>
<evidence type="ECO:0000256" key="4">
    <source>
        <dbReference type="ARBA" id="ARBA00023128"/>
    </source>
</evidence>
<evidence type="ECO:0000256" key="5">
    <source>
        <dbReference type="ARBA" id="ARBA00023274"/>
    </source>
</evidence>
<evidence type="ECO:0000256" key="1">
    <source>
        <dbReference type="ARBA" id="ARBA00004173"/>
    </source>
</evidence>
<dbReference type="Gene3D" id="3.10.450.240">
    <property type="match status" value="1"/>
</dbReference>
<dbReference type="GO" id="GO:0005840">
    <property type="term" value="C:ribosome"/>
    <property type="evidence" value="ECO:0007669"/>
    <property type="project" value="UniProtKB-KW"/>
</dbReference>
<evidence type="ECO:0000256" key="6">
    <source>
        <dbReference type="ARBA" id="ARBA00038073"/>
    </source>
</evidence>
<proteinExistence type="inferred from homology"/>
<evidence type="ECO:0000313" key="10">
    <source>
        <dbReference type="EMBL" id="KAF9607170.1"/>
    </source>
</evidence>
<evidence type="ECO:0000259" key="9">
    <source>
        <dbReference type="SMART" id="SM00978"/>
    </source>
</evidence>
<evidence type="ECO:0000256" key="2">
    <source>
        <dbReference type="ARBA" id="ARBA00022946"/>
    </source>
</evidence>
<organism evidence="10 11">
    <name type="scientific">Coptis chinensis</name>
    <dbReference type="NCBI Taxonomy" id="261450"/>
    <lineage>
        <taxon>Eukaryota</taxon>
        <taxon>Viridiplantae</taxon>
        <taxon>Streptophyta</taxon>
        <taxon>Embryophyta</taxon>
        <taxon>Tracheophyta</taxon>
        <taxon>Spermatophyta</taxon>
        <taxon>Magnoliopsida</taxon>
        <taxon>Ranunculales</taxon>
        <taxon>Ranunculaceae</taxon>
        <taxon>Coptidoideae</taxon>
        <taxon>Coptis</taxon>
    </lineage>
</organism>
<keyword evidence="5" id="KW-0687">Ribonucleoprotein</keyword>
<dbReference type="AlphaFoldDB" id="A0A835HW31"/>
<keyword evidence="3" id="KW-0689">Ribosomal protein</keyword>
<dbReference type="InterPro" id="IPR051975">
    <property type="entry name" value="mtLSU_mL45"/>
</dbReference>
<evidence type="ECO:0000256" key="8">
    <source>
        <dbReference type="ARBA" id="ARBA00043031"/>
    </source>
</evidence>
<evidence type="ECO:0000256" key="7">
    <source>
        <dbReference type="ARBA" id="ARBA00039448"/>
    </source>
</evidence>
<dbReference type="OrthoDB" id="19619at2759"/>
<keyword evidence="4" id="KW-0496">Mitochondrion</keyword>
<keyword evidence="11" id="KW-1185">Reference proteome</keyword>
<evidence type="ECO:0000313" key="11">
    <source>
        <dbReference type="Proteomes" id="UP000631114"/>
    </source>
</evidence>
<dbReference type="GO" id="GO:1990904">
    <property type="term" value="C:ribonucleoprotein complex"/>
    <property type="evidence" value="ECO:0007669"/>
    <property type="project" value="UniProtKB-KW"/>
</dbReference>
<dbReference type="EMBL" id="JADFTS010000005">
    <property type="protein sequence ID" value="KAF9607170.1"/>
    <property type="molecule type" value="Genomic_DNA"/>
</dbReference>
<dbReference type="InterPro" id="IPR007379">
    <property type="entry name" value="Tim44-like_dom"/>
</dbReference>
<name>A0A835HW31_9MAGN</name>
<sequence length="177" mass="21009">MHRWFTRSGWRRTKEDMMLELKSAYAINRLRKSGYSKKKFYKEAVILYTEINILMANGDKKALRKVVTEQMYSALKNEIKYRESMWSSIYWELVEPSVKIRTLRARMIGVDKNDLSKAFVQLTLEFITKQKFAAYNSKGALVAGDKEKEVLVNDIWVFEKSLFHQRAHWRLCGRIKV</sequence>
<comment type="caution">
    <text evidence="10">The sequence shown here is derived from an EMBL/GenBank/DDBJ whole genome shotgun (WGS) entry which is preliminary data.</text>
</comment>
<reference evidence="10 11" key="1">
    <citation type="submission" date="2020-10" db="EMBL/GenBank/DDBJ databases">
        <title>The Coptis chinensis genome and diversification of protoberbering-type alkaloids.</title>
        <authorList>
            <person name="Wang B."/>
            <person name="Shu S."/>
            <person name="Song C."/>
            <person name="Liu Y."/>
        </authorList>
    </citation>
    <scope>NUCLEOTIDE SEQUENCE [LARGE SCALE GENOMIC DNA]</scope>
    <source>
        <strain evidence="10">HL-2020</strain>
        <tissue evidence="10">Leaf</tissue>
    </source>
</reference>
<dbReference type="InterPro" id="IPR032710">
    <property type="entry name" value="NTF2-like_dom_sf"/>
</dbReference>
<protein>
    <recommendedName>
        <fullName evidence="7">Large ribosomal subunit protein mL45</fullName>
    </recommendedName>
    <alternativeName>
        <fullName evidence="8">39S ribosomal protein L45, mitochondrial</fullName>
    </alternativeName>
</protein>
<dbReference type="Proteomes" id="UP000631114">
    <property type="component" value="Unassembled WGS sequence"/>
</dbReference>
<dbReference type="SMART" id="SM00978">
    <property type="entry name" value="Tim44"/>
    <property type="match status" value="1"/>
</dbReference>
<comment type="similarity">
    <text evidence="6">Belongs to the mitochondrion-specific ribosomal protein mL45 family.</text>
</comment>
<comment type="subcellular location">
    <subcellularLocation>
        <location evidence="1">Mitochondrion</location>
    </subcellularLocation>
</comment>
<feature type="domain" description="Tim44-like" evidence="9">
    <location>
        <begin position="21"/>
        <end position="176"/>
    </location>
</feature>
<dbReference type="Pfam" id="PF04280">
    <property type="entry name" value="Tim44"/>
    <property type="match status" value="1"/>
</dbReference>
<evidence type="ECO:0000256" key="3">
    <source>
        <dbReference type="ARBA" id="ARBA00022980"/>
    </source>
</evidence>
<keyword evidence="2" id="KW-0809">Transit peptide</keyword>